<name>A0AA38YVA8_VITRO</name>
<keyword evidence="2" id="KW-0328">Glycosyltransferase</keyword>
<gene>
    <name evidence="4" type="ORF">PVL29_022280</name>
</gene>
<reference evidence="4 5" key="1">
    <citation type="journal article" date="2023" name="BMC Biotechnol.">
        <title>Vitis rotundifolia cv Carlos genome sequencing.</title>
        <authorList>
            <person name="Huff M."/>
            <person name="Hulse-Kemp A."/>
            <person name="Scheffler B."/>
            <person name="Youngblood R."/>
            <person name="Simpson S."/>
            <person name="Babiker E."/>
            <person name="Staton M."/>
        </authorList>
    </citation>
    <scope>NUCLEOTIDE SEQUENCE [LARGE SCALE GENOMIC DNA]</scope>
    <source>
        <tissue evidence="4">Leaf</tissue>
    </source>
</reference>
<dbReference type="SUPFAM" id="SSF53756">
    <property type="entry name" value="UDP-Glycosyltransferase/glycogen phosphorylase"/>
    <property type="match status" value="1"/>
</dbReference>
<comment type="similarity">
    <text evidence="1">Belongs to the UDP-glycosyltransferase family.</text>
</comment>
<dbReference type="InterPro" id="IPR002213">
    <property type="entry name" value="UDP_glucos_trans"/>
</dbReference>
<dbReference type="PANTHER" id="PTHR48047">
    <property type="entry name" value="GLYCOSYLTRANSFERASE"/>
    <property type="match status" value="1"/>
</dbReference>
<dbReference type="Pfam" id="PF00201">
    <property type="entry name" value="UDPGT"/>
    <property type="match status" value="1"/>
</dbReference>
<keyword evidence="5" id="KW-1185">Reference proteome</keyword>
<evidence type="ECO:0000313" key="5">
    <source>
        <dbReference type="Proteomes" id="UP001168098"/>
    </source>
</evidence>
<keyword evidence="3" id="KW-0808">Transferase</keyword>
<dbReference type="GO" id="GO:0035251">
    <property type="term" value="F:UDP-glucosyltransferase activity"/>
    <property type="evidence" value="ECO:0007669"/>
    <property type="project" value="TreeGrafter"/>
</dbReference>
<comment type="caution">
    <text evidence="4">The sequence shown here is derived from an EMBL/GenBank/DDBJ whole genome shotgun (WGS) entry which is preliminary data.</text>
</comment>
<dbReference type="Gene3D" id="3.40.50.2000">
    <property type="entry name" value="Glycogen Phosphorylase B"/>
    <property type="match status" value="2"/>
</dbReference>
<dbReference type="CDD" id="cd03784">
    <property type="entry name" value="GT1_Gtf-like"/>
    <property type="match status" value="1"/>
</dbReference>
<evidence type="ECO:0000256" key="1">
    <source>
        <dbReference type="ARBA" id="ARBA00009995"/>
    </source>
</evidence>
<evidence type="ECO:0000256" key="2">
    <source>
        <dbReference type="ARBA" id="ARBA00022676"/>
    </source>
</evidence>
<protein>
    <submittedName>
        <fullName evidence="4">Uncharacterized protein</fullName>
    </submittedName>
</protein>
<organism evidence="4 5">
    <name type="scientific">Vitis rotundifolia</name>
    <name type="common">Muscadine grape</name>
    <dbReference type="NCBI Taxonomy" id="103349"/>
    <lineage>
        <taxon>Eukaryota</taxon>
        <taxon>Viridiplantae</taxon>
        <taxon>Streptophyta</taxon>
        <taxon>Embryophyta</taxon>
        <taxon>Tracheophyta</taxon>
        <taxon>Spermatophyta</taxon>
        <taxon>Magnoliopsida</taxon>
        <taxon>eudicotyledons</taxon>
        <taxon>Gunneridae</taxon>
        <taxon>Pentapetalae</taxon>
        <taxon>rosids</taxon>
        <taxon>Vitales</taxon>
        <taxon>Vitaceae</taxon>
        <taxon>Viteae</taxon>
        <taxon>Vitis</taxon>
    </lineage>
</organism>
<dbReference type="Proteomes" id="UP001168098">
    <property type="component" value="Unassembled WGS sequence"/>
</dbReference>
<dbReference type="AlphaFoldDB" id="A0AA38YVA8"/>
<sequence length="481" mass="52806">MSTTAAAHVLLYPFSNSGHIIPILDLATKLLSRGLDVTVLVSPSNLPLLDSLLFKYPSSFQSLVLTLPESAVVSPTNFLFNLRAMSGLSDDVIQWFHSHPNPPVAIVSDFFFGWTHKIARQLGVSHIVFSPSGVLALSVEYAVWRDRPKNDEPENQDFMVSFPSIPNSPSYPWWQISELHRNLEDGDPDKEYIRNCMLDIIGSWGLVVNTFTELERVYIEAMKKLMGHNRVWAVGPLLPAPEDDDAKRGGSSAVPSHKVLSWLDQCQNDSVVYICFGSRTSLPNQQMVVLAAALEKSGVNFIWCVRQQGKGDVASESGVIPEGFEDRVGNRGFVIRGWAPQVQILRHRAVGAFLTHCGWNSTLEGLAAGLVMLTWPMGADQYTNANLLVDEVGVGIRVAEETRRVPDSTELARILSEAVDGSRPEKVRAMELRDAALSAANGGSSDRDLDDLVERLKELKCEKGTNGHVLGHPISGSTNGV</sequence>
<dbReference type="PANTHER" id="PTHR48047:SF118">
    <property type="entry name" value="HEXOSYLTRANSFERASE-RELATED"/>
    <property type="match status" value="1"/>
</dbReference>
<dbReference type="FunFam" id="3.40.50.2000:FF:000064">
    <property type="entry name" value="Glycosyltransferase"/>
    <property type="match status" value="1"/>
</dbReference>
<evidence type="ECO:0000256" key="3">
    <source>
        <dbReference type="ARBA" id="ARBA00022679"/>
    </source>
</evidence>
<evidence type="ECO:0000313" key="4">
    <source>
        <dbReference type="EMBL" id="KAJ9677192.1"/>
    </source>
</evidence>
<dbReference type="EMBL" id="JARBHA010000017">
    <property type="protein sequence ID" value="KAJ9677192.1"/>
    <property type="molecule type" value="Genomic_DNA"/>
</dbReference>
<accession>A0AA38YVA8</accession>
<proteinExistence type="inferred from homology"/>